<dbReference type="SUPFAM" id="SSF50978">
    <property type="entry name" value="WD40 repeat-like"/>
    <property type="match status" value="1"/>
</dbReference>
<feature type="region of interest" description="Disordered" evidence="1">
    <location>
        <begin position="450"/>
        <end position="638"/>
    </location>
</feature>
<dbReference type="InterPro" id="IPR052818">
    <property type="entry name" value="NEDD1_Spindle_Assembly"/>
</dbReference>
<dbReference type="EMBL" id="ML014307">
    <property type="protein sequence ID" value="RKO99219.1"/>
    <property type="molecule type" value="Genomic_DNA"/>
</dbReference>
<sequence length="736" mass="76665">MNAAAPAATFRLWSASADVRAWSVSDTPGGTVSTALPEALPAERRAVAALALSADGERIATVGADTGAHLYRPSGQRTDILAPSPAAAQAPDAGIAADAASRGVRPDPWTTALFGHGDTAQRLYLGSQSGTLYRYDCARRQFEPSLTHAPGPITVLCANADASRVAAGGVHGACTMFSVETATTVPLVPASPSRVAGLQFYPFKRSWLMGAGEDGSVFAWDLHRQQSPAWLRRRVHDGAVTDLACAPCNKHLLFTIGEDRSLVLQSVLSQGRRINRLVLDAMPTRIAVSDATQVAIGTDAGTVLFYDIRMHRIAAEMPAHRGPVTALAFQPPFWMAAPPLTAATGIVAKETQVSASLHLAAATAARIAPPPASSPPALLIENPTPRETGCHAGAAWSVSGSPAAANPAHEADGASPPHGWGRPASGNGSGHRSPSPHSVLQRHAFFAARATPRSSVHGTSTTASTASLPLSSAASSAENLTAPAPPGRTSGGESPTGDDDHPSLRPASTSRRPVASSPSTDASALARPTAAATPTGSVHRPITIHDGNEDDDDDDPTPRAAKPPLTALHRGHDTASGRHEIPAPSPTAAVASDRPLLPGPVTHGGPHRDDPAAAPSNGASEGPAPQTRPLATRGLADPLSPTTPITAAMAAASPAPRLQYRVLDAMLQDSLDALRHDLRQDLQNIQLDMLDQFQRQREEMVALVEMATAPARELAEQVRSLTLENAMLREQMGRYR</sequence>
<feature type="compositionally biased region" description="Low complexity" evidence="1">
    <location>
        <begin position="454"/>
        <end position="482"/>
    </location>
</feature>
<dbReference type="Proteomes" id="UP000268535">
    <property type="component" value="Unassembled WGS sequence"/>
</dbReference>
<name>A0A4P9WZQ6_9FUNG</name>
<evidence type="ECO:0000313" key="3">
    <source>
        <dbReference type="EMBL" id="RKO99219.1"/>
    </source>
</evidence>
<evidence type="ECO:0000313" key="5">
    <source>
        <dbReference type="Proteomes" id="UP000274922"/>
    </source>
</evidence>
<dbReference type="InterPro" id="IPR015943">
    <property type="entry name" value="WD40/YVTN_repeat-like_dom_sf"/>
</dbReference>
<dbReference type="EMBL" id="ML009157">
    <property type="protein sequence ID" value="RKO97838.1"/>
    <property type="molecule type" value="Genomic_DNA"/>
</dbReference>
<organism evidence="2 4">
    <name type="scientific">Caulochytrium protostelioides</name>
    <dbReference type="NCBI Taxonomy" id="1555241"/>
    <lineage>
        <taxon>Eukaryota</taxon>
        <taxon>Fungi</taxon>
        <taxon>Fungi incertae sedis</taxon>
        <taxon>Chytridiomycota</taxon>
        <taxon>Chytridiomycota incertae sedis</taxon>
        <taxon>Chytridiomycetes</taxon>
        <taxon>Caulochytriales</taxon>
        <taxon>Caulochytriaceae</taxon>
        <taxon>Caulochytrium</taxon>
    </lineage>
</organism>
<dbReference type="PANTHER" id="PTHR44414:SF1">
    <property type="entry name" value="PROTEIN NEDD1"/>
    <property type="match status" value="1"/>
</dbReference>
<dbReference type="InterPro" id="IPR001680">
    <property type="entry name" value="WD40_rpt"/>
</dbReference>
<dbReference type="GO" id="GO:0036064">
    <property type="term" value="C:ciliary basal body"/>
    <property type="evidence" value="ECO:0007669"/>
    <property type="project" value="TreeGrafter"/>
</dbReference>
<dbReference type="PANTHER" id="PTHR44414">
    <property type="entry name" value="PROTEIN NEDD1"/>
    <property type="match status" value="1"/>
</dbReference>
<dbReference type="Gene3D" id="2.130.10.10">
    <property type="entry name" value="YVTN repeat-like/Quinoprotein amine dehydrogenase"/>
    <property type="match status" value="2"/>
</dbReference>
<dbReference type="GO" id="GO:0007020">
    <property type="term" value="P:microtubule nucleation"/>
    <property type="evidence" value="ECO:0007669"/>
    <property type="project" value="TreeGrafter"/>
</dbReference>
<proteinExistence type="predicted"/>
<dbReference type="SMART" id="SM00320">
    <property type="entry name" value="WD40"/>
    <property type="match status" value="5"/>
</dbReference>
<dbReference type="OrthoDB" id="1602884at2759"/>
<feature type="region of interest" description="Disordered" evidence="1">
    <location>
        <begin position="367"/>
        <end position="438"/>
    </location>
</feature>
<dbReference type="GO" id="GO:0000278">
    <property type="term" value="P:mitotic cell cycle"/>
    <property type="evidence" value="ECO:0007669"/>
    <property type="project" value="TreeGrafter"/>
</dbReference>
<evidence type="ECO:0000256" key="1">
    <source>
        <dbReference type="SAM" id="MobiDB-lite"/>
    </source>
</evidence>
<dbReference type="InterPro" id="IPR036322">
    <property type="entry name" value="WD40_repeat_dom_sf"/>
</dbReference>
<reference evidence="3" key="2">
    <citation type="submission" date="2018-04" db="EMBL/GenBank/DDBJ databases">
        <title>Leveraging single-cell genomics to expand the Fungal Tree of Life.</title>
        <authorList>
            <consortium name="DOE Joint Genome Institute"/>
            <person name="Ahrendt S.R."/>
            <person name="Quandt C.A."/>
            <person name="Ciobanu D."/>
            <person name="Clum A."/>
            <person name="Salamov A."/>
            <person name="Andreopoulos B."/>
            <person name="Cheng J.-F."/>
            <person name="Woyke T."/>
            <person name="Pelin A."/>
            <person name="Henrissat B."/>
            <person name="Benny G.L."/>
            <person name="Smith M.E."/>
            <person name="James T.Y."/>
            <person name="Grigoriev I.V."/>
        </authorList>
    </citation>
    <scope>NUCLEOTIDE SEQUENCE</scope>
    <source>
        <strain evidence="3">ATCC 52028</strain>
    </source>
</reference>
<reference evidence="4 5" key="1">
    <citation type="journal article" date="2018" name="Nat. Microbiol.">
        <title>Leveraging single-cell genomics to expand the fungal tree of life.</title>
        <authorList>
            <person name="Ahrendt S.R."/>
            <person name="Quandt C.A."/>
            <person name="Ciobanu D."/>
            <person name="Clum A."/>
            <person name="Salamov A."/>
            <person name="Andreopoulos B."/>
            <person name="Cheng J.F."/>
            <person name="Woyke T."/>
            <person name="Pelin A."/>
            <person name="Henrissat B."/>
            <person name="Reynolds N.K."/>
            <person name="Benny G.L."/>
            <person name="Smith M.E."/>
            <person name="James T.Y."/>
            <person name="Grigoriev I.V."/>
        </authorList>
    </citation>
    <scope>NUCLEOTIDE SEQUENCE [LARGE SCALE GENOMIC DNA]</scope>
    <source>
        <strain evidence="4 5">ATCC 52028</strain>
    </source>
</reference>
<dbReference type="GO" id="GO:0000922">
    <property type="term" value="C:spindle pole"/>
    <property type="evidence" value="ECO:0007669"/>
    <property type="project" value="TreeGrafter"/>
</dbReference>
<keyword evidence="5" id="KW-1185">Reference proteome</keyword>
<dbReference type="GO" id="GO:0043015">
    <property type="term" value="F:gamma-tubulin binding"/>
    <property type="evidence" value="ECO:0007669"/>
    <property type="project" value="TreeGrafter"/>
</dbReference>
<dbReference type="GO" id="GO:0005737">
    <property type="term" value="C:cytoplasm"/>
    <property type="evidence" value="ECO:0007669"/>
    <property type="project" value="TreeGrafter"/>
</dbReference>
<protein>
    <submittedName>
        <fullName evidence="2">WD40 repeat-like protein</fullName>
    </submittedName>
</protein>
<feature type="compositionally biased region" description="Basic and acidic residues" evidence="1">
    <location>
        <begin position="570"/>
        <end position="581"/>
    </location>
</feature>
<feature type="compositionally biased region" description="Low complexity" evidence="1">
    <location>
        <begin position="520"/>
        <end position="535"/>
    </location>
</feature>
<dbReference type="AlphaFoldDB" id="A0A4P9WZQ6"/>
<evidence type="ECO:0000313" key="2">
    <source>
        <dbReference type="EMBL" id="RKO97838.1"/>
    </source>
</evidence>
<reference evidence="2" key="3">
    <citation type="submission" date="2018-08" db="EMBL/GenBank/DDBJ databases">
        <title>Leveraging single-cell genomics to expand the Fungal Tree of Life.</title>
        <authorList>
            <consortium name="DOE Joint Genome Institute"/>
            <person name="Ahrendt S.R."/>
            <person name="Quandt C.A."/>
            <person name="Ciobanu D."/>
            <person name="Clum A."/>
            <person name="Salamov A."/>
            <person name="Andreopoulos B."/>
            <person name="Cheng J.-F."/>
            <person name="Woyke T."/>
            <person name="Pelin A."/>
            <person name="Henrissat B."/>
            <person name="Reynolds N."/>
            <person name="Benny G.L."/>
            <person name="Smith M.E."/>
            <person name="James T.Y."/>
            <person name="Grigoriev I.V."/>
        </authorList>
    </citation>
    <scope>NUCLEOTIDE SEQUENCE</scope>
    <source>
        <strain evidence="2">ATCC 52028</strain>
    </source>
</reference>
<dbReference type="GO" id="GO:0005814">
    <property type="term" value="C:centriole"/>
    <property type="evidence" value="ECO:0007669"/>
    <property type="project" value="TreeGrafter"/>
</dbReference>
<evidence type="ECO:0000313" key="4">
    <source>
        <dbReference type="Proteomes" id="UP000268535"/>
    </source>
</evidence>
<accession>A0A4P9WZQ6</accession>
<gene>
    <name evidence="2" type="ORF">CAUPRSCDRAFT_10523</name>
    <name evidence="3" type="ORF">CXG81DRAFT_20670</name>
</gene>
<dbReference type="STRING" id="1555241.A0A4P9WZQ6"/>
<feature type="compositionally biased region" description="Polar residues" evidence="1">
    <location>
        <begin position="506"/>
        <end position="519"/>
    </location>
</feature>
<dbReference type="Proteomes" id="UP000274922">
    <property type="component" value="Unassembled WGS sequence"/>
</dbReference>